<dbReference type="Pfam" id="PF07224">
    <property type="entry name" value="Chlorophyllase"/>
    <property type="match status" value="1"/>
</dbReference>
<dbReference type="STRING" id="497965.Cyan7822_0808"/>
<feature type="domain" description="DUF1400" evidence="4">
    <location>
        <begin position="90"/>
        <end position="214"/>
    </location>
</feature>
<dbReference type="RefSeq" id="WP_013320944.1">
    <property type="nucleotide sequence ID" value="NC_014501.1"/>
</dbReference>
<organism evidence="5 6">
    <name type="scientific">Gloeothece verrucosa (strain PCC 7822)</name>
    <name type="common">Cyanothece sp. (strain PCC 7822)</name>
    <dbReference type="NCBI Taxonomy" id="497965"/>
    <lineage>
        <taxon>Bacteria</taxon>
        <taxon>Bacillati</taxon>
        <taxon>Cyanobacteriota</taxon>
        <taxon>Cyanophyceae</taxon>
        <taxon>Oscillatoriophycideae</taxon>
        <taxon>Chroococcales</taxon>
        <taxon>Aphanothecaceae</taxon>
        <taxon>Gloeothece</taxon>
        <taxon>Gloeothece verrucosa</taxon>
    </lineage>
</organism>
<dbReference type="PANTHER" id="PTHR10272">
    <property type="entry name" value="PLATELET-ACTIVATING FACTOR ACETYLHYDROLASE"/>
    <property type="match status" value="1"/>
</dbReference>
<keyword evidence="1" id="KW-0378">Hydrolase</keyword>
<evidence type="ECO:0000256" key="3">
    <source>
        <dbReference type="ARBA" id="ARBA00023098"/>
    </source>
</evidence>
<dbReference type="InterPro" id="IPR029058">
    <property type="entry name" value="AB_hydrolase_fold"/>
</dbReference>
<evidence type="ECO:0000256" key="1">
    <source>
        <dbReference type="ARBA" id="ARBA00022801"/>
    </source>
</evidence>
<accession>E0UC77</accession>
<dbReference type="PANTHER" id="PTHR10272:SF13">
    <property type="entry name" value="POLY(ETHYLENE TEREPHTHALATE) HYDROLASE"/>
    <property type="match status" value="1"/>
</dbReference>
<dbReference type="Pfam" id="PF07176">
    <property type="entry name" value="DUF1400"/>
    <property type="match status" value="1"/>
</dbReference>
<gene>
    <name evidence="5" type="ordered locus">Cyan7822_0808</name>
</gene>
<keyword evidence="3" id="KW-0443">Lipid metabolism</keyword>
<dbReference type="GO" id="GO:0016042">
    <property type="term" value="P:lipid catabolic process"/>
    <property type="evidence" value="ECO:0007669"/>
    <property type="project" value="UniProtKB-KW"/>
</dbReference>
<dbReference type="Gene3D" id="3.40.50.1820">
    <property type="entry name" value="alpha/beta hydrolase"/>
    <property type="match status" value="1"/>
</dbReference>
<keyword evidence="2" id="KW-0442">Lipid degradation</keyword>
<reference evidence="6" key="1">
    <citation type="journal article" date="2011" name="MBio">
        <title>Novel metabolic attributes of the genus Cyanothece, comprising a group of unicellular nitrogen-fixing Cyanobacteria.</title>
        <authorList>
            <person name="Bandyopadhyay A."/>
            <person name="Elvitigala T."/>
            <person name="Welsh E."/>
            <person name="Stockel J."/>
            <person name="Liberton M."/>
            <person name="Min H."/>
            <person name="Sherman L.A."/>
            <person name="Pakrasi H.B."/>
        </authorList>
    </citation>
    <scope>NUCLEOTIDE SEQUENCE [LARGE SCALE GENOMIC DNA]</scope>
    <source>
        <strain evidence="6">PCC 7822</strain>
    </source>
</reference>
<dbReference type="HOGENOM" id="CLU_029435_0_0_3"/>
<dbReference type="OrthoDB" id="422423at2"/>
<sequence>MSKKILNEDRSLAKKKSAQSFNFSLRRLPIIARLQKSPHRNKHLLSVTQTEEANKYLITPRRLVLPSFLQQKGIVLAVFCALIYTLPVKAAQTILFTYGPAKLSLRVESLELFAKDNIVNNNLAFYFRRTNRQQEEEFRQALTKRIELDPVVLSRFFNTEIGEAILNRFGRYVTLPGGRNGKFALRAAIISAALDPQQGLTLLNILRKLPTDVQLQGEQILGLARTIDKVVRATVLFTDVMARLSNEEAQKQQPPIDFSKLPDLRQPGAYGAEKIVMNLNDTARNRQFYVIVYKPQRWREGKTPLILFSHGLASRPEDFESLAQHLATYGYVVAMPQHPGSDLKQAKALIEGTSREVFDRDEFINRPKDISYVIDELERRNAREFGGRLDTNNVGIGGHSFGGYTALAVAGAEIDFDFLQEECERPFGGLNTSLLLQCRALALPRQVYNFRDPRIKMVVASNPVNSSIFGQKGLAKIEIPILLASGNYDPATPAVFEQVRSFVWLTTPNKFLALAEGQAHVDFSQLDAGITEVVESVEKLTLPSPDLLHSYRNGMLTAYFGAYLLNDPQYRSYFSSAYAAYLSQAEKFKLFFITSVSQPELEKAFAAFRTKER</sequence>
<proteinExistence type="predicted"/>
<dbReference type="eggNOG" id="COG4188">
    <property type="taxonomic scope" value="Bacteria"/>
</dbReference>
<dbReference type="KEGG" id="cyj:Cyan7822_0808"/>
<dbReference type="InterPro" id="IPR010802">
    <property type="entry name" value="DUF1400"/>
</dbReference>
<evidence type="ECO:0000313" key="6">
    <source>
        <dbReference type="Proteomes" id="UP000008206"/>
    </source>
</evidence>
<name>E0UC77_GLOV7</name>
<evidence type="ECO:0000313" key="5">
    <source>
        <dbReference type="EMBL" id="ADN12834.1"/>
    </source>
</evidence>
<dbReference type="SUPFAM" id="SSF53474">
    <property type="entry name" value="alpha/beta-Hydrolases"/>
    <property type="match status" value="1"/>
</dbReference>
<evidence type="ECO:0000256" key="2">
    <source>
        <dbReference type="ARBA" id="ARBA00022963"/>
    </source>
</evidence>
<dbReference type="ESTHER" id="cyap2-e0uc77">
    <property type="family name" value="Duf_1400"/>
</dbReference>
<evidence type="ECO:0000259" key="4">
    <source>
        <dbReference type="Pfam" id="PF07176"/>
    </source>
</evidence>
<dbReference type="AlphaFoldDB" id="E0UC77"/>
<dbReference type="Proteomes" id="UP000008206">
    <property type="component" value="Chromosome"/>
</dbReference>
<keyword evidence="6" id="KW-1185">Reference proteome</keyword>
<protein>
    <recommendedName>
        <fullName evidence="4">DUF1400 domain-containing protein</fullName>
    </recommendedName>
</protein>
<dbReference type="EMBL" id="CP002198">
    <property type="protein sequence ID" value="ADN12834.1"/>
    <property type="molecule type" value="Genomic_DNA"/>
</dbReference>
<dbReference type="GO" id="GO:0003847">
    <property type="term" value="F:1-alkyl-2-acetylglycerophosphocholine esterase activity"/>
    <property type="evidence" value="ECO:0007669"/>
    <property type="project" value="TreeGrafter"/>
</dbReference>
<dbReference type="InterPro" id="IPR017395">
    <property type="entry name" value="Chlorophyllase-like"/>
</dbReference>